<sequence>MKDFCNKNFKKLRQMLGNDISLKPVISKFLQLKVQSIFQVINTGKDSK</sequence>
<protein>
    <submittedName>
        <fullName evidence="1">RCG23311</fullName>
    </submittedName>
</protein>
<reference evidence="2" key="1">
    <citation type="submission" date="2005-09" db="EMBL/GenBank/DDBJ databases">
        <authorList>
            <person name="Mural R.J."/>
            <person name="Li P.W."/>
            <person name="Adams M.D."/>
            <person name="Amanatides P.G."/>
            <person name="Baden-Tillson H."/>
            <person name="Barnstead M."/>
            <person name="Chin S.H."/>
            <person name="Dew I."/>
            <person name="Evans C.A."/>
            <person name="Ferriera S."/>
            <person name="Flanigan M."/>
            <person name="Fosler C."/>
            <person name="Glodek A."/>
            <person name="Gu Z."/>
            <person name="Holt R.A."/>
            <person name="Jennings D."/>
            <person name="Kraft C.L."/>
            <person name="Lu F."/>
            <person name="Nguyen T."/>
            <person name="Nusskern D.R."/>
            <person name="Pfannkoch C.M."/>
            <person name="Sitter C."/>
            <person name="Sutton G.G."/>
            <person name="Venter J.C."/>
            <person name="Wang Z."/>
            <person name="Woodage T."/>
            <person name="Zheng X.H."/>
            <person name="Zhong F."/>
        </authorList>
    </citation>
    <scope>NUCLEOTIDE SEQUENCE [LARGE SCALE GENOMIC DNA]</scope>
    <source>
        <strain>BN</strain>
        <strain evidence="2">Sprague-Dawley</strain>
    </source>
</reference>
<dbReference type="Proteomes" id="UP000234681">
    <property type="component" value="Chromosome 14"/>
</dbReference>
<dbReference type="AlphaFoldDB" id="A6JQ99"/>
<evidence type="ECO:0000313" key="2">
    <source>
        <dbReference type="Proteomes" id="UP000234681"/>
    </source>
</evidence>
<proteinExistence type="predicted"/>
<gene>
    <name evidence="1" type="ORF">rCG_23311</name>
</gene>
<accession>A6JQ99</accession>
<organism evidence="1 2">
    <name type="scientific">Rattus norvegicus</name>
    <name type="common">Rat</name>
    <dbReference type="NCBI Taxonomy" id="10116"/>
    <lineage>
        <taxon>Eukaryota</taxon>
        <taxon>Metazoa</taxon>
        <taxon>Chordata</taxon>
        <taxon>Craniata</taxon>
        <taxon>Vertebrata</taxon>
        <taxon>Euteleostomi</taxon>
        <taxon>Mammalia</taxon>
        <taxon>Eutheria</taxon>
        <taxon>Euarchontoglires</taxon>
        <taxon>Glires</taxon>
        <taxon>Rodentia</taxon>
        <taxon>Myomorpha</taxon>
        <taxon>Muroidea</taxon>
        <taxon>Muridae</taxon>
        <taxon>Murinae</taxon>
        <taxon>Rattus</taxon>
    </lineage>
</organism>
<name>A6JQ99_RAT</name>
<evidence type="ECO:0000313" key="1">
    <source>
        <dbReference type="EMBL" id="EDL98016.1"/>
    </source>
</evidence>
<dbReference type="EMBL" id="CH473996">
    <property type="protein sequence ID" value="EDL98016.1"/>
    <property type="molecule type" value="Genomic_DNA"/>
</dbReference>